<keyword evidence="3 5" id="KW-1133">Transmembrane helix</keyword>
<feature type="transmembrane region" description="Helical" evidence="5">
    <location>
        <begin position="321"/>
        <end position="338"/>
    </location>
</feature>
<dbReference type="InterPro" id="IPR010096">
    <property type="entry name" value="NADH-Q_OxRdtase_suN/2"/>
</dbReference>
<evidence type="ECO:0000256" key="4">
    <source>
        <dbReference type="ARBA" id="ARBA00023136"/>
    </source>
</evidence>
<reference evidence="7" key="2">
    <citation type="journal article" date="2014" name="ISME J.">
        <title>Microbial stratification in low pH oxic and suboxic macroscopic growths along an acid mine drainage.</title>
        <authorList>
            <person name="Mendez-Garcia C."/>
            <person name="Mesa V."/>
            <person name="Sprenger R.R."/>
            <person name="Richter M."/>
            <person name="Diez M.S."/>
            <person name="Solano J."/>
            <person name="Bargiela R."/>
            <person name="Golyshina O.V."/>
            <person name="Manteca A."/>
            <person name="Ramos J.L."/>
            <person name="Gallego J.R."/>
            <person name="Llorente I."/>
            <person name="Martins Dos Santos V.A."/>
            <person name="Jensen O.N."/>
            <person name="Pelaez A.I."/>
            <person name="Sanchez J."/>
            <person name="Ferrer M."/>
        </authorList>
    </citation>
    <scope>NUCLEOTIDE SEQUENCE</scope>
</reference>
<feature type="transmembrane region" description="Helical" evidence="5">
    <location>
        <begin position="154"/>
        <end position="175"/>
    </location>
</feature>
<dbReference type="GO" id="GO:0008137">
    <property type="term" value="F:NADH dehydrogenase (ubiquinone) activity"/>
    <property type="evidence" value="ECO:0007669"/>
    <property type="project" value="InterPro"/>
</dbReference>
<feature type="transmembrane region" description="Helical" evidence="5">
    <location>
        <begin position="69"/>
        <end position="92"/>
    </location>
</feature>
<feature type="transmembrane region" description="Helical" evidence="5">
    <location>
        <begin position="241"/>
        <end position="258"/>
    </location>
</feature>
<dbReference type="GO" id="GO:0042773">
    <property type="term" value="P:ATP synthesis coupled electron transport"/>
    <property type="evidence" value="ECO:0007669"/>
    <property type="project" value="InterPro"/>
</dbReference>
<dbReference type="HAMAP" id="MF_00445">
    <property type="entry name" value="NDH1_NuoN_1"/>
    <property type="match status" value="1"/>
</dbReference>
<dbReference type="GO" id="GO:0016020">
    <property type="term" value="C:membrane"/>
    <property type="evidence" value="ECO:0007669"/>
    <property type="project" value="UniProtKB-SubCell"/>
</dbReference>
<keyword evidence="2 5" id="KW-0812">Transmembrane</keyword>
<proteinExistence type="inferred from homology"/>
<name>T1BZL8_9ZZZZ</name>
<feature type="transmembrane region" description="Helical" evidence="5">
    <location>
        <begin position="12"/>
        <end position="30"/>
    </location>
</feature>
<organism evidence="7">
    <name type="scientific">mine drainage metagenome</name>
    <dbReference type="NCBI Taxonomy" id="410659"/>
    <lineage>
        <taxon>unclassified sequences</taxon>
        <taxon>metagenomes</taxon>
        <taxon>ecological metagenomes</taxon>
    </lineage>
</organism>
<evidence type="ECO:0000313" key="7">
    <source>
        <dbReference type="EMBL" id="EQD58484.1"/>
    </source>
</evidence>
<feature type="transmembrane region" description="Helical" evidence="5">
    <location>
        <begin position="358"/>
        <end position="381"/>
    </location>
</feature>
<sequence>MYALSGSEELVYAAFAVLALIVASGLAAALHRKKTVVFTINLPLMAIDTALFLSIFAEGTRISVLGIFNMYPFSALFASLFLASGALIYLISYRYSDDFCNFSALFGFMLLGVVSVASSLSLVTTIVGVELVSLSTVFMIVLDGKSRVEPAVKLFLLGAVAIAVLLFAVSLIFSYDPSLLLSGFNAAGASSGNYVLTLAIILFAVGFSFEASLFPFNLWVPDVYQGAPTNITAMLAGINKKVAFVAIMTTFFILLSKYTATFSIIFELLAILTMFFGNIMAFVQRDVKRLFAYSSISQAGYILIGIAVADSLGIEASIVQIMAHMFMVIGAFSIILWLETKGLRSIDDYSGMGYRSRFAGIALSIFMLSMAGVPPLLGFTGKLLLFSSAVDKGMIILAGLGILNSFMSIYYYGRLMGSMYTKKSGEKLFVDGYIMAAVVVCLAVILVFGIYPGPVIHAASAASLSLLGI</sequence>
<dbReference type="EMBL" id="AUZZ01002908">
    <property type="protein sequence ID" value="EQD58484.1"/>
    <property type="molecule type" value="Genomic_DNA"/>
</dbReference>
<accession>T1BZL8</accession>
<feature type="transmembrane region" description="Helical" evidence="5">
    <location>
        <begin position="433"/>
        <end position="451"/>
    </location>
</feature>
<dbReference type="InterPro" id="IPR001750">
    <property type="entry name" value="ND/Mrp_TM"/>
</dbReference>
<evidence type="ECO:0000256" key="1">
    <source>
        <dbReference type="ARBA" id="ARBA00004141"/>
    </source>
</evidence>
<gene>
    <name evidence="7" type="ORF">B2A_04338</name>
</gene>
<feature type="transmembrane region" description="Helical" evidence="5">
    <location>
        <begin position="264"/>
        <end position="283"/>
    </location>
</feature>
<comment type="caution">
    <text evidence="7">The sequence shown here is derived from an EMBL/GenBank/DDBJ whole genome shotgun (WGS) entry which is preliminary data.</text>
</comment>
<evidence type="ECO:0000256" key="2">
    <source>
        <dbReference type="ARBA" id="ARBA00022692"/>
    </source>
</evidence>
<evidence type="ECO:0000256" key="5">
    <source>
        <dbReference type="SAM" id="Phobius"/>
    </source>
</evidence>
<dbReference type="AlphaFoldDB" id="T1BZL8"/>
<comment type="subcellular location">
    <subcellularLocation>
        <location evidence="1">Membrane</location>
        <topology evidence="1">Multi-pass membrane protein</topology>
    </subcellularLocation>
</comment>
<keyword evidence="4 5" id="KW-0472">Membrane</keyword>
<feature type="transmembrane region" description="Helical" evidence="5">
    <location>
        <begin position="195"/>
        <end position="220"/>
    </location>
</feature>
<evidence type="ECO:0000256" key="3">
    <source>
        <dbReference type="ARBA" id="ARBA00022989"/>
    </source>
</evidence>
<feature type="domain" description="NADH:quinone oxidoreductase/Mrp antiporter transmembrane" evidence="6">
    <location>
        <begin position="120"/>
        <end position="408"/>
    </location>
</feature>
<feature type="transmembrane region" description="Helical" evidence="5">
    <location>
        <begin position="123"/>
        <end position="142"/>
    </location>
</feature>
<feature type="transmembrane region" description="Helical" evidence="5">
    <location>
        <begin position="37"/>
        <end position="57"/>
    </location>
</feature>
<protein>
    <submittedName>
        <fullName evidence="7">Proton-translocating NADH-quinone oxidoreductase, chain N</fullName>
    </submittedName>
</protein>
<feature type="transmembrane region" description="Helical" evidence="5">
    <location>
        <begin position="393"/>
        <end position="412"/>
    </location>
</feature>
<feature type="transmembrane region" description="Helical" evidence="5">
    <location>
        <begin position="99"/>
        <end position="117"/>
    </location>
</feature>
<reference evidence="7" key="1">
    <citation type="submission" date="2013-08" db="EMBL/GenBank/DDBJ databases">
        <authorList>
            <person name="Mendez C."/>
            <person name="Richter M."/>
            <person name="Ferrer M."/>
            <person name="Sanchez J."/>
        </authorList>
    </citation>
    <scope>NUCLEOTIDE SEQUENCE</scope>
</reference>
<feature type="transmembrane region" description="Helical" evidence="5">
    <location>
        <begin position="290"/>
        <end position="309"/>
    </location>
</feature>
<dbReference type="PANTHER" id="PTHR22773">
    <property type="entry name" value="NADH DEHYDROGENASE"/>
    <property type="match status" value="1"/>
</dbReference>
<evidence type="ECO:0000259" key="6">
    <source>
        <dbReference type="Pfam" id="PF00361"/>
    </source>
</evidence>
<dbReference type="Pfam" id="PF00361">
    <property type="entry name" value="Proton_antipo_M"/>
    <property type="match status" value="1"/>
</dbReference>